<dbReference type="Proteomes" id="UP001314229">
    <property type="component" value="Unassembled WGS sequence"/>
</dbReference>
<protein>
    <submittedName>
        <fullName evidence="3">Uncharacterized protein LOC122972247</fullName>
    </submittedName>
</protein>
<dbReference type="InterPro" id="IPR004020">
    <property type="entry name" value="DAPIN"/>
</dbReference>
<dbReference type="SMART" id="SM01289">
    <property type="entry name" value="PYRIN"/>
    <property type="match status" value="1"/>
</dbReference>
<dbReference type="Gene3D" id="1.10.533.10">
    <property type="entry name" value="Death Domain, Fas"/>
    <property type="match status" value="1"/>
</dbReference>
<evidence type="ECO:0000313" key="4">
    <source>
        <dbReference type="Proteomes" id="UP001314229"/>
    </source>
</evidence>
<evidence type="ECO:0000259" key="2">
    <source>
        <dbReference type="PROSITE" id="PS50824"/>
    </source>
</evidence>
<dbReference type="Pfam" id="PF02758">
    <property type="entry name" value="PYRIN"/>
    <property type="match status" value="1"/>
</dbReference>
<reference evidence="3 4" key="1">
    <citation type="submission" date="2024-01" db="EMBL/GenBank/DDBJ databases">
        <authorList>
            <person name="Alioto T."/>
            <person name="Alioto T."/>
            <person name="Gomez Garrido J."/>
        </authorList>
    </citation>
    <scope>NUCLEOTIDE SEQUENCE [LARGE SCALE GENOMIC DNA]</scope>
</reference>
<dbReference type="PROSITE" id="PS50824">
    <property type="entry name" value="DAPIN"/>
    <property type="match status" value="1"/>
</dbReference>
<comment type="caution">
    <text evidence="3">The sequence shown here is derived from an EMBL/GenBank/DDBJ whole genome shotgun (WGS) entry which is preliminary data.</text>
</comment>
<gene>
    <name evidence="3" type="ORF">FSCOSCO3_A016645</name>
</gene>
<evidence type="ECO:0000313" key="3">
    <source>
        <dbReference type="EMBL" id="CAK6984378.1"/>
    </source>
</evidence>
<evidence type="ECO:0000256" key="1">
    <source>
        <dbReference type="SAM" id="MobiDB-lite"/>
    </source>
</evidence>
<feature type="region of interest" description="Disordered" evidence="1">
    <location>
        <begin position="167"/>
        <end position="192"/>
    </location>
</feature>
<feature type="domain" description="Pyrin" evidence="2">
    <location>
        <begin position="1"/>
        <end position="82"/>
    </location>
</feature>
<dbReference type="AlphaFoldDB" id="A0AAV1QLL0"/>
<accession>A0AAV1QLL0</accession>
<name>A0AAV1QLL0_SCOSC</name>
<sequence length="225" mass="25792">MTEPDLLNILHDLSDEQFKDFKWALKYEKAGNTSSIKKSKLSNAERRDVVDLMVQKYKLAGAVKVIKSVLKKISRNDLVEKLSTIISGGKDQERVLQRKFPVVIEDEFSREMCAHYPKVQILRGVNLIILEGAVMVVQLAETKLEDPIKKIEHLKNLHLQRADEVQKNISDKNRQAEGAGGKLPDHRTTQDSVMKPGFNRHFAVPDAPDLRTDDWKNWSGQECYW</sequence>
<proteinExistence type="predicted"/>
<dbReference type="SUPFAM" id="SSF47986">
    <property type="entry name" value="DEATH domain"/>
    <property type="match status" value="1"/>
</dbReference>
<keyword evidence="4" id="KW-1185">Reference proteome</keyword>
<organism evidence="3 4">
    <name type="scientific">Scomber scombrus</name>
    <name type="common">Atlantic mackerel</name>
    <name type="synonym">Scomber vernalis</name>
    <dbReference type="NCBI Taxonomy" id="13677"/>
    <lineage>
        <taxon>Eukaryota</taxon>
        <taxon>Metazoa</taxon>
        <taxon>Chordata</taxon>
        <taxon>Craniata</taxon>
        <taxon>Vertebrata</taxon>
        <taxon>Euteleostomi</taxon>
        <taxon>Actinopterygii</taxon>
        <taxon>Neopterygii</taxon>
        <taxon>Teleostei</taxon>
        <taxon>Neoteleostei</taxon>
        <taxon>Acanthomorphata</taxon>
        <taxon>Pelagiaria</taxon>
        <taxon>Scombriformes</taxon>
        <taxon>Scombridae</taxon>
        <taxon>Scomber</taxon>
    </lineage>
</organism>
<dbReference type="EMBL" id="CAWUFR010001793">
    <property type="protein sequence ID" value="CAK6984378.1"/>
    <property type="molecule type" value="Genomic_DNA"/>
</dbReference>
<dbReference type="InterPro" id="IPR011029">
    <property type="entry name" value="DEATH-like_dom_sf"/>
</dbReference>